<dbReference type="eggNOG" id="ENOG50331IS">
    <property type="taxonomic scope" value="Bacteria"/>
</dbReference>
<dbReference type="EMBL" id="ACIK02000007">
    <property type="protein sequence ID" value="EEP65909.1"/>
    <property type="molecule type" value="Genomic_DNA"/>
</dbReference>
<name>C4FP89_9FIRM</name>
<organism evidence="2 3">
    <name type="scientific">Veillonella dispar ATCC 17748</name>
    <dbReference type="NCBI Taxonomy" id="546273"/>
    <lineage>
        <taxon>Bacteria</taxon>
        <taxon>Bacillati</taxon>
        <taxon>Bacillota</taxon>
        <taxon>Negativicutes</taxon>
        <taxon>Veillonellales</taxon>
        <taxon>Veillonellaceae</taxon>
        <taxon>Veillonella</taxon>
    </lineage>
</organism>
<accession>C4FP89</accession>
<gene>
    <name evidence="2" type="ORF">VEIDISOL_00713</name>
</gene>
<dbReference type="Pfam" id="PF06810">
    <property type="entry name" value="Phage_scaffold"/>
    <property type="match status" value="1"/>
</dbReference>
<keyword evidence="1" id="KW-0175">Coiled coil</keyword>
<dbReference type="InterPro" id="IPR009636">
    <property type="entry name" value="SCAF"/>
</dbReference>
<dbReference type="Proteomes" id="UP000003529">
    <property type="component" value="Unassembled WGS sequence"/>
</dbReference>
<feature type="coiled-coil region" evidence="1">
    <location>
        <begin position="49"/>
        <end position="111"/>
    </location>
</feature>
<protein>
    <submittedName>
        <fullName evidence="2">Phage minor structural protein GP20</fullName>
    </submittedName>
</protein>
<reference evidence="2" key="1">
    <citation type="submission" date="2009-04" db="EMBL/GenBank/DDBJ databases">
        <authorList>
            <person name="Weinstock G."/>
            <person name="Sodergren E."/>
            <person name="Clifton S."/>
            <person name="Fulton L."/>
            <person name="Fulton B."/>
            <person name="Courtney L."/>
            <person name="Fronick C."/>
            <person name="Harrison M."/>
            <person name="Strong C."/>
            <person name="Farmer C."/>
            <person name="Delahaunty K."/>
            <person name="Markovic C."/>
            <person name="Hall O."/>
            <person name="Minx P."/>
            <person name="Tomlinson C."/>
            <person name="Mitreva M."/>
            <person name="Nelson J."/>
            <person name="Hou S."/>
            <person name="Wollam A."/>
            <person name="Pepin K.H."/>
            <person name="Johnson M."/>
            <person name="Bhonagiri V."/>
            <person name="Nash W.E."/>
            <person name="Warren W."/>
            <person name="Chinwalla A."/>
            <person name="Mardis E.R."/>
            <person name="Wilson R.K."/>
        </authorList>
    </citation>
    <scope>NUCLEOTIDE SEQUENCE [LARGE SCALE GENOMIC DNA]</scope>
    <source>
        <strain evidence="2">ATCC 17748</strain>
    </source>
</reference>
<evidence type="ECO:0000313" key="2">
    <source>
        <dbReference type="EMBL" id="EEP65909.1"/>
    </source>
</evidence>
<dbReference type="AlphaFoldDB" id="C4FP89"/>
<sequence>MAHENKAKWVFFKEVTMTKEELLALGLTEEQTAKVVEDYGKNYVSKDQFNAKNEELKSVKGELTTLNSEIDNLKKSNADNAELAKQIETMKADAETRKAEYEGKIAQLEIDNIVNVALSNAKAKNNVAVRALLDLTGAKVKDGKIKGLDEQLAEVAKANPYLFGEASAPKGVAPGNPGGKAPSSAVTKEDFAKMTYSQRAELFANDIDLYHSLTGGNANE</sequence>
<evidence type="ECO:0000313" key="3">
    <source>
        <dbReference type="Proteomes" id="UP000003529"/>
    </source>
</evidence>
<comment type="caution">
    <text evidence="2">The sequence shown here is derived from an EMBL/GenBank/DDBJ whole genome shotgun (WGS) entry which is preliminary data.</text>
</comment>
<keyword evidence="3" id="KW-1185">Reference proteome</keyword>
<proteinExistence type="predicted"/>
<evidence type="ECO:0000256" key="1">
    <source>
        <dbReference type="SAM" id="Coils"/>
    </source>
</evidence>
<dbReference type="HOGENOM" id="CLU_112809_0_1_9"/>